<accession>A0A1I1GIR0</accession>
<dbReference type="OrthoDB" id="1815923at2"/>
<dbReference type="InterPro" id="IPR032675">
    <property type="entry name" value="LRR_dom_sf"/>
</dbReference>
<feature type="domain" description="Fibronectin type-III" evidence="2">
    <location>
        <begin position="414"/>
        <end position="507"/>
    </location>
</feature>
<dbReference type="eggNOG" id="COG4886">
    <property type="taxonomic scope" value="Bacteria"/>
</dbReference>
<dbReference type="InterPro" id="IPR026906">
    <property type="entry name" value="LRR_5"/>
</dbReference>
<dbReference type="EMBL" id="FOKQ01000007">
    <property type="protein sequence ID" value="SFC11677.1"/>
    <property type="molecule type" value="Genomic_DNA"/>
</dbReference>
<dbReference type="RefSeq" id="WP_074960638.1">
    <property type="nucleotide sequence ID" value="NZ_FOKQ01000007.1"/>
</dbReference>
<dbReference type="InterPro" id="IPR003961">
    <property type="entry name" value="FN3_dom"/>
</dbReference>
<gene>
    <name evidence="3" type="ORF">SAMN02910406_01197</name>
</gene>
<protein>
    <submittedName>
        <fullName evidence="3">Leucine rich repeat-containing protein</fullName>
    </submittedName>
</protein>
<dbReference type="Pfam" id="PF13306">
    <property type="entry name" value="LRR_5"/>
    <property type="match status" value="2"/>
</dbReference>
<dbReference type="InterPro" id="IPR013783">
    <property type="entry name" value="Ig-like_fold"/>
</dbReference>
<dbReference type="SUPFAM" id="SSF49265">
    <property type="entry name" value="Fibronectin type III"/>
    <property type="match status" value="1"/>
</dbReference>
<dbReference type="PROSITE" id="PS50853">
    <property type="entry name" value="FN3"/>
    <property type="match status" value="1"/>
</dbReference>
<keyword evidence="1" id="KW-0732">Signal</keyword>
<evidence type="ECO:0000313" key="4">
    <source>
        <dbReference type="Proteomes" id="UP000182192"/>
    </source>
</evidence>
<dbReference type="InterPro" id="IPR053139">
    <property type="entry name" value="Surface_bspA-like"/>
</dbReference>
<dbReference type="PANTHER" id="PTHR45661:SF3">
    <property type="entry name" value="IG-LIKE DOMAIN-CONTAINING PROTEIN"/>
    <property type="match status" value="1"/>
</dbReference>
<proteinExistence type="predicted"/>
<evidence type="ECO:0000256" key="1">
    <source>
        <dbReference type="SAM" id="SignalP"/>
    </source>
</evidence>
<reference evidence="3 4" key="1">
    <citation type="submission" date="2016-10" db="EMBL/GenBank/DDBJ databases">
        <authorList>
            <person name="de Groot N.N."/>
        </authorList>
    </citation>
    <scope>NUCLEOTIDE SEQUENCE [LARGE SCALE GENOMIC DNA]</scope>
    <source>
        <strain evidence="3 4">AR67</strain>
    </source>
</reference>
<feature type="chain" id="PRO_5039670570" evidence="1">
    <location>
        <begin position="26"/>
        <end position="507"/>
    </location>
</feature>
<feature type="signal peptide" evidence="1">
    <location>
        <begin position="1"/>
        <end position="25"/>
    </location>
</feature>
<name>A0A1I1GIR0_RUMAL</name>
<dbReference type="PANTHER" id="PTHR45661">
    <property type="entry name" value="SURFACE ANTIGEN"/>
    <property type="match status" value="1"/>
</dbReference>
<sequence length="507" mass="53962">MSNRIMKKTLASALAIISAATFVPGSVIGTTIVPTAITASAEVVSGNYTYEELSDGTISITKYNGTESKVEIPVKIDGKTVTKIGNQAFMGNKNITEVSCTNDSLTSIGEFAFCSCTSLKTVNFYSNASKTTIGRGAFASCTSLDDIDLTVNYDAIEEGTFQRCTSLPCFYVKSEVKYIGTSAFQGCTNIKKLSFHGATSIGKKAFYECENLSTIESIDNDANFVDIGDYAFFGCSSLSELPSKSELKTIGNSAFGSCTALTKLDLHNYSNLTSIGNDAFANCKLLETAVFPESLTTLGKRTFANCHALKNVELNSKKLTTIPQAAFATTGITSFTIPEGVTDIDGAAFYTCKSLTKVTLPKSVTTIGDKAFGACTSLKNVVYNGTKAQLAAIAVGSDNTALTGAAITYNNSSASTYPVVTNVLYNSQYHQFQLTWTPVDGAQNYGIAVYLAGRWKVQTQNIAASNTTFVSPKLTPGKSYKVVVAAKVNGKWDTSNLSKRAVTVTIK</sequence>
<dbReference type="Gene3D" id="2.60.40.10">
    <property type="entry name" value="Immunoglobulins"/>
    <property type="match status" value="1"/>
</dbReference>
<dbReference type="AlphaFoldDB" id="A0A1I1GIR0"/>
<evidence type="ECO:0000259" key="2">
    <source>
        <dbReference type="PROSITE" id="PS50853"/>
    </source>
</evidence>
<dbReference type="Proteomes" id="UP000182192">
    <property type="component" value="Unassembled WGS sequence"/>
</dbReference>
<evidence type="ECO:0000313" key="3">
    <source>
        <dbReference type="EMBL" id="SFC11677.1"/>
    </source>
</evidence>
<dbReference type="Gene3D" id="3.80.10.10">
    <property type="entry name" value="Ribonuclease Inhibitor"/>
    <property type="match status" value="3"/>
</dbReference>
<organism evidence="3 4">
    <name type="scientific">Ruminococcus albus</name>
    <dbReference type="NCBI Taxonomy" id="1264"/>
    <lineage>
        <taxon>Bacteria</taxon>
        <taxon>Bacillati</taxon>
        <taxon>Bacillota</taxon>
        <taxon>Clostridia</taxon>
        <taxon>Eubacteriales</taxon>
        <taxon>Oscillospiraceae</taxon>
        <taxon>Ruminococcus</taxon>
    </lineage>
</organism>
<dbReference type="SUPFAM" id="SSF52058">
    <property type="entry name" value="L domain-like"/>
    <property type="match status" value="2"/>
</dbReference>
<dbReference type="InterPro" id="IPR036116">
    <property type="entry name" value="FN3_sf"/>
</dbReference>